<feature type="compositionally biased region" description="Basic and acidic residues" evidence="1">
    <location>
        <begin position="259"/>
        <end position="273"/>
    </location>
</feature>
<dbReference type="Proteomes" id="UP000265618">
    <property type="component" value="Unassembled WGS sequence"/>
</dbReference>
<reference evidence="2 3" key="1">
    <citation type="journal article" date="2018" name="PLoS ONE">
        <title>The draft genome of Kipferlia bialata reveals reductive genome evolution in fornicate parasites.</title>
        <authorList>
            <person name="Tanifuji G."/>
            <person name="Takabayashi S."/>
            <person name="Kume K."/>
            <person name="Takagi M."/>
            <person name="Nakayama T."/>
            <person name="Kamikawa R."/>
            <person name="Inagaki Y."/>
            <person name="Hashimoto T."/>
        </authorList>
    </citation>
    <scope>NUCLEOTIDE SEQUENCE [LARGE SCALE GENOMIC DNA]</scope>
    <source>
        <strain evidence="2">NY0173</strain>
    </source>
</reference>
<organism evidence="2 3">
    <name type="scientific">Kipferlia bialata</name>
    <dbReference type="NCBI Taxonomy" id="797122"/>
    <lineage>
        <taxon>Eukaryota</taxon>
        <taxon>Metamonada</taxon>
        <taxon>Carpediemonas-like organisms</taxon>
        <taxon>Kipferlia</taxon>
    </lineage>
</organism>
<evidence type="ECO:0000313" key="3">
    <source>
        <dbReference type="Proteomes" id="UP000265618"/>
    </source>
</evidence>
<sequence>ISVDNDGTKFLASHIDAMTRSVVSTAVELSHLLGTGKLELDAVTSSFQYHGYQAGPRPPRPQPDAKGTTDKLAWTRVQDTDDRDRDMGEDQGMCTRPPTDLQARPNPMPLYNLAPAQLPIQELLSQPIGPVVAEPALGVHWLAVAGCQPLVPENPSLEHIAQVQRRAASVAAPQVTDTEGVVPFEVSSEQQLLVQTVMSAALAGEGFIPVLSHLGSAAGLETVLPVLLPALADACYAILESLLRHSQTAATAPSNPLDPDAKRERERETEAKGADTFAATQIAPLTRFGSIIAAVFSNHSVGSSPIAHAHVALPCLLTLLCHEKVPDGARPGIAANLCDVSTRISAAHPPVIEEVQ</sequence>
<feature type="region of interest" description="Disordered" evidence="1">
    <location>
        <begin position="249"/>
        <end position="273"/>
    </location>
</feature>
<protein>
    <submittedName>
        <fullName evidence="2">Uncharacterized protein</fullName>
    </submittedName>
</protein>
<comment type="caution">
    <text evidence="2">The sequence shown here is derived from an EMBL/GenBank/DDBJ whole genome shotgun (WGS) entry which is preliminary data.</text>
</comment>
<feature type="non-terminal residue" evidence="2">
    <location>
        <position position="1"/>
    </location>
</feature>
<evidence type="ECO:0000256" key="1">
    <source>
        <dbReference type="SAM" id="MobiDB-lite"/>
    </source>
</evidence>
<evidence type="ECO:0000313" key="2">
    <source>
        <dbReference type="EMBL" id="GIQ86272.1"/>
    </source>
</evidence>
<name>A0A9K3D169_9EUKA</name>
<keyword evidence="3" id="KW-1185">Reference proteome</keyword>
<feature type="region of interest" description="Disordered" evidence="1">
    <location>
        <begin position="49"/>
        <end position="105"/>
    </location>
</feature>
<gene>
    <name evidence="2" type="ORF">KIPB_008094</name>
</gene>
<dbReference type="AlphaFoldDB" id="A0A9K3D169"/>
<dbReference type="EMBL" id="BDIP01002421">
    <property type="protein sequence ID" value="GIQ86272.1"/>
    <property type="molecule type" value="Genomic_DNA"/>
</dbReference>
<accession>A0A9K3D169</accession>
<feature type="compositionally biased region" description="Basic and acidic residues" evidence="1">
    <location>
        <begin position="78"/>
        <end position="88"/>
    </location>
</feature>
<dbReference type="OrthoDB" id="361039at2759"/>
<proteinExistence type="predicted"/>